<dbReference type="Gene3D" id="3.10.450.590">
    <property type="match status" value="1"/>
</dbReference>
<dbReference type="EMBL" id="LXWF01000043">
    <property type="protein sequence ID" value="ORC15510.1"/>
    <property type="molecule type" value="Genomic_DNA"/>
</dbReference>
<accession>A0A1Y1RM22</accession>
<sequence length="179" mass="19730">MDSTDPRITAVRTANEQVSQATRALEDAVQAARAGGATWQLIGSAIGVTKQAAAQRFSETVYNARSLSQIQVELEQITEALFAALAHSDIEHVHSHMTYTTARLLSKRRILKTWQQVLEANGLFVEVKKTVVEQAGSGFTLTYRLRHEHGEPVGQLSFNSARKVTGLVIFNDDSTPLPW</sequence>
<protein>
    <recommendedName>
        <fullName evidence="3">DUF3887 domain-containing protein</fullName>
    </recommendedName>
</protein>
<proteinExistence type="predicted"/>
<keyword evidence="2" id="KW-1185">Reference proteome</keyword>
<organism evidence="1 2">
    <name type="scientific">Rothia nasimurium</name>
    <dbReference type="NCBI Taxonomy" id="85336"/>
    <lineage>
        <taxon>Bacteria</taxon>
        <taxon>Bacillati</taxon>
        <taxon>Actinomycetota</taxon>
        <taxon>Actinomycetes</taxon>
        <taxon>Micrococcales</taxon>
        <taxon>Micrococcaceae</taxon>
        <taxon>Rothia</taxon>
    </lineage>
</organism>
<evidence type="ECO:0000313" key="2">
    <source>
        <dbReference type="Proteomes" id="UP000192359"/>
    </source>
</evidence>
<dbReference type="OrthoDB" id="3579809at2"/>
<gene>
    <name evidence="1" type="ORF">A7979_07190</name>
</gene>
<dbReference type="AlphaFoldDB" id="A0A1Y1RM22"/>
<reference evidence="1 2" key="1">
    <citation type="submission" date="2016-05" db="EMBL/GenBank/DDBJ databases">
        <title>Draft genome sequence of a porcine commensal Rothia nasimurium.</title>
        <authorList>
            <person name="Gaiser R.A."/>
            <person name="Van Baarlen P."/>
            <person name="Wells J.M."/>
        </authorList>
    </citation>
    <scope>NUCLEOTIDE SEQUENCE [LARGE SCALE GENOMIC DNA]</scope>
    <source>
        <strain evidence="1 2">PT-32</strain>
    </source>
</reference>
<dbReference type="Proteomes" id="UP000192359">
    <property type="component" value="Unassembled WGS sequence"/>
</dbReference>
<dbReference type="RefSeq" id="WP_083093439.1">
    <property type="nucleotide sequence ID" value="NZ_LXWF01000043.1"/>
</dbReference>
<comment type="caution">
    <text evidence="1">The sequence shown here is derived from an EMBL/GenBank/DDBJ whole genome shotgun (WGS) entry which is preliminary data.</text>
</comment>
<evidence type="ECO:0000313" key="1">
    <source>
        <dbReference type="EMBL" id="ORC15510.1"/>
    </source>
</evidence>
<evidence type="ECO:0008006" key="3">
    <source>
        <dbReference type="Google" id="ProtNLM"/>
    </source>
</evidence>
<name>A0A1Y1RM22_9MICC</name>